<dbReference type="Pfam" id="PF07820">
    <property type="entry name" value="TraC"/>
    <property type="match status" value="1"/>
</dbReference>
<proteinExistence type="predicted"/>
<dbReference type="RefSeq" id="WP_006470240.1">
    <property type="nucleotide sequence ID" value="NZ_AOGE01000001.1"/>
</dbReference>
<protein>
    <submittedName>
        <fullName evidence="1">Conjugal transfer protein Dtr system</fullName>
    </submittedName>
</protein>
<accession>M5K2X6</accession>
<sequence length="74" mass="8068">MAKRSKTPAQIKAEIDRLNGELAQAEAREGERIGSIAVKAGLHEIEVSDTDLLQAFRDVAARFRPATRLPKPAS</sequence>
<dbReference type="Proteomes" id="UP000011971">
    <property type="component" value="Unassembled WGS sequence"/>
</dbReference>
<reference evidence="1 2" key="1">
    <citation type="journal article" date="2013" name="Gut Pathog.">
        <title>Draft genome of Ochrobactrum intermedium strain M86 isolated from non-ulcer dyspeptic individual from India.</title>
        <authorList>
            <person name="Kulkarni G."/>
            <person name="Dhotre D."/>
            <person name="Dharne M."/>
            <person name="Shetty S."/>
            <person name="Chowdhury S."/>
            <person name="Misra V."/>
            <person name="Misra S."/>
            <person name="Patole M."/>
            <person name="Shouche Y."/>
        </authorList>
    </citation>
    <scope>NUCLEOTIDE SEQUENCE [LARGE SCALE GENOMIC DNA]</scope>
    <source>
        <strain evidence="1 2">M86</strain>
    </source>
</reference>
<dbReference type="PATRIC" id="fig|1234597.4.peg.33"/>
<evidence type="ECO:0000313" key="1">
    <source>
        <dbReference type="EMBL" id="ELT51214.1"/>
    </source>
</evidence>
<name>M5K2X6_9HYPH</name>
<dbReference type="AlphaFoldDB" id="M5K2X6"/>
<gene>
    <name evidence="1" type="ORF">D584_00155</name>
</gene>
<dbReference type="EMBL" id="AOGE01000001">
    <property type="protein sequence ID" value="ELT51214.1"/>
    <property type="molecule type" value="Genomic_DNA"/>
</dbReference>
<comment type="caution">
    <text evidence="1">The sequence shown here is derived from an EMBL/GenBank/DDBJ whole genome shotgun (WGS) entry which is preliminary data.</text>
</comment>
<dbReference type="InterPro" id="IPR012930">
    <property type="entry name" value="TraC"/>
</dbReference>
<dbReference type="OrthoDB" id="7997694at2"/>
<evidence type="ECO:0000313" key="2">
    <source>
        <dbReference type="Proteomes" id="UP000011971"/>
    </source>
</evidence>
<organism evidence="1 2">
    <name type="scientific">Brucella intermedia M86</name>
    <dbReference type="NCBI Taxonomy" id="1234597"/>
    <lineage>
        <taxon>Bacteria</taxon>
        <taxon>Pseudomonadati</taxon>
        <taxon>Pseudomonadota</taxon>
        <taxon>Alphaproteobacteria</taxon>
        <taxon>Hyphomicrobiales</taxon>
        <taxon>Brucellaceae</taxon>
        <taxon>Brucella/Ochrobactrum group</taxon>
        <taxon>Brucella</taxon>
    </lineage>
</organism>